<evidence type="ECO:0000313" key="1">
    <source>
        <dbReference type="EMBL" id="CAD8646802.1"/>
    </source>
</evidence>
<reference evidence="1" key="1">
    <citation type="submission" date="2021-01" db="EMBL/GenBank/DDBJ databases">
        <authorList>
            <person name="Corre E."/>
            <person name="Pelletier E."/>
            <person name="Niang G."/>
            <person name="Scheremetjew M."/>
            <person name="Finn R."/>
            <person name="Kale V."/>
            <person name="Holt S."/>
            <person name="Cochrane G."/>
            <person name="Meng A."/>
            <person name="Brown T."/>
            <person name="Cohen L."/>
        </authorList>
    </citation>
    <scope>NUCLEOTIDE SEQUENCE</scope>
    <source>
        <strain evidence="1">CCAP979/52</strain>
    </source>
</reference>
<protein>
    <submittedName>
        <fullName evidence="1">Uncharacterized protein</fullName>
    </submittedName>
</protein>
<organism evidence="1">
    <name type="scientific">Cryptomonas curvata</name>
    <dbReference type="NCBI Taxonomy" id="233186"/>
    <lineage>
        <taxon>Eukaryota</taxon>
        <taxon>Cryptophyceae</taxon>
        <taxon>Cryptomonadales</taxon>
        <taxon>Cryptomonadaceae</taxon>
        <taxon>Cryptomonas</taxon>
    </lineage>
</organism>
<name>A0A7S0MS77_9CRYP</name>
<accession>A0A7S0MS77</accession>
<gene>
    <name evidence="1" type="ORF">CCUR1050_LOCUS24487</name>
</gene>
<dbReference type="EMBL" id="HBEZ01044516">
    <property type="protein sequence ID" value="CAD8646802.1"/>
    <property type="molecule type" value="Transcribed_RNA"/>
</dbReference>
<dbReference type="AlphaFoldDB" id="A0A7S0MS77"/>
<proteinExistence type="predicted"/>
<sequence length="488" mass="53340">MASKSKKSHERKMDGLSLPDVVKHLLKESGILRWDPHEGTYEVLNGEKFESRFNELRRVRNKEKTGGSERPFSRMHNFFVLASGEKWARTGTKFRPLNSKGFPDPPVRDHSLAHKVRVRTSRAAEIPATSFHPDMDRWAGVNGSSISAAVSEIGKLDDRGGFSFKDVHNSRSAPVTETIYAELHHHHSESYSFARDIAGSVLGKRPPQFWSEDSDEDSIPSHMIDTVARSLLHKRPRLTFTRPEFSDPLFYSGQLSPVEIPVSHVRSQDNVFEQSFHGSVEVNAGFQRQAFAPGTPVHVFPEATTPMSHFTGDDACVTQLYKSAPQSTSFRRSALSGDADCFDGFEDCFEDDVIEVSSEGGSCQPSPDVPVLSLCDDLEIAPLELGDPAMNPSLHVSSHTMVAAPSVPVSSCVGVSGVDSVAYDDVQAALSFPTCHVCGVGEGACTGACEHVVGVRIESGDILDHLDAHSGNLWNALHSDGDGSSVWW</sequence>